<dbReference type="PANTHER" id="PTHR33303:SF2">
    <property type="entry name" value="COA-BINDING DOMAIN-CONTAINING PROTEIN"/>
    <property type="match status" value="1"/>
</dbReference>
<dbReference type="SMART" id="SM00881">
    <property type="entry name" value="CoA_binding"/>
    <property type="match status" value="1"/>
</dbReference>
<dbReference type="RefSeq" id="WP_045169314.1">
    <property type="nucleotide sequence ID" value="NZ_CP113865.1"/>
</dbReference>
<feature type="domain" description="CoA-binding" evidence="1">
    <location>
        <begin position="7"/>
        <end position="99"/>
    </location>
</feature>
<dbReference type="Pfam" id="PF13380">
    <property type="entry name" value="CoA_binding_2"/>
    <property type="match status" value="1"/>
</dbReference>
<accession>A0ABY7BSM0</accession>
<protein>
    <submittedName>
        <fullName evidence="2">CoA-binding protein</fullName>
    </submittedName>
</protein>
<keyword evidence="3" id="KW-1185">Reference proteome</keyword>
<gene>
    <name evidence="2" type="ORF">OTK00_001009</name>
</gene>
<dbReference type="Proteomes" id="UP001164909">
    <property type="component" value="Chromosome"/>
</dbReference>
<dbReference type="PANTHER" id="PTHR33303">
    <property type="entry name" value="CYTOPLASMIC PROTEIN-RELATED"/>
    <property type="match status" value="1"/>
</dbReference>
<evidence type="ECO:0000259" key="1">
    <source>
        <dbReference type="SMART" id="SM00881"/>
    </source>
</evidence>
<name>A0ABY7BSM0_9FIRM</name>
<reference evidence="2" key="1">
    <citation type="submission" date="2022-12" db="EMBL/GenBank/DDBJ databases">
        <authorList>
            <person name="Bing R.G."/>
            <person name="Willard D.J."/>
            <person name="Manesh M.J.H."/>
            <person name="Laemthong T."/>
            <person name="Crosby J.R."/>
            <person name="Kelly R.M."/>
        </authorList>
    </citation>
    <scope>NUCLEOTIDE SEQUENCE</scope>
    <source>
        <strain evidence="2">DSM 8990</strain>
    </source>
</reference>
<dbReference type="Gene3D" id="3.40.50.720">
    <property type="entry name" value="NAD(P)-binding Rossmann-like Domain"/>
    <property type="match status" value="1"/>
</dbReference>
<dbReference type="EMBL" id="CP113865">
    <property type="protein sequence ID" value="WAM34761.1"/>
    <property type="molecule type" value="Genomic_DNA"/>
</dbReference>
<evidence type="ECO:0000313" key="3">
    <source>
        <dbReference type="Proteomes" id="UP001164909"/>
    </source>
</evidence>
<dbReference type="InterPro" id="IPR003781">
    <property type="entry name" value="CoA-bd"/>
</dbReference>
<organism evidence="2 3">
    <name type="scientific">Caldicellulosiruptor morganii</name>
    <dbReference type="NCBI Taxonomy" id="1387555"/>
    <lineage>
        <taxon>Bacteria</taxon>
        <taxon>Bacillati</taxon>
        <taxon>Bacillota</taxon>
        <taxon>Bacillota incertae sedis</taxon>
        <taxon>Caldicellulosiruptorales</taxon>
        <taxon>Caldicellulosiruptoraceae</taxon>
        <taxon>Caldicellulosiruptor</taxon>
    </lineage>
</organism>
<dbReference type="SUPFAM" id="SSF51735">
    <property type="entry name" value="NAD(P)-binding Rossmann-fold domains"/>
    <property type="match status" value="1"/>
</dbReference>
<dbReference type="InterPro" id="IPR036291">
    <property type="entry name" value="NAD(P)-bd_dom_sf"/>
</dbReference>
<proteinExistence type="predicted"/>
<sequence>MQHIEEALKLKNWAVVGATPNKQKYGYLVFKKLVESGYNVFPVNPFYEVLDGYKVYRNINEISDKIDCISMIVAPEKGEKYILEAASKNVKYIWFQPGAENAKLVDMCKELDIVPIYNACILVALNSLKK</sequence>
<evidence type="ECO:0000313" key="2">
    <source>
        <dbReference type="EMBL" id="WAM34761.1"/>
    </source>
</evidence>